<dbReference type="GO" id="GO:0005886">
    <property type="term" value="C:plasma membrane"/>
    <property type="evidence" value="ECO:0007669"/>
    <property type="project" value="UniProtKB-ARBA"/>
</dbReference>
<dbReference type="OrthoDB" id="9802264at2"/>
<evidence type="ECO:0000256" key="2">
    <source>
        <dbReference type="ARBA" id="ARBA00005417"/>
    </source>
</evidence>
<comment type="caution">
    <text evidence="12">The sequence shown here is derived from an EMBL/GenBank/DDBJ whole genome shotgun (WGS) entry which is preliminary data.</text>
</comment>
<organism evidence="12 13">
    <name type="scientific">Inquilinus limosus</name>
    <dbReference type="NCBI Taxonomy" id="171674"/>
    <lineage>
        <taxon>Bacteria</taxon>
        <taxon>Pseudomonadati</taxon>
        <taxon>Pseudomonadota</taxon>
        <taxon>Alphaproteobacteria</taxon>
        <taxon>Rhodospirillales</taxon>
        <taxon>Rhodospirillaceae</taxon>
        <taxon>Inquilinus</taxon>
    </lineage>
</organism>
<dbReference type="InterPro" id="IPR045865">
    <property type="entry name" value="ACT-like_dom_sf"/>
</dbReference>
<dbReference type="PANTHER" id="PTHR43166:SF30">
    <property type="entry name" value="METHIONINE IMPORT ATP-BINDING PROTEIN METN"/>
    <property type="match status" value="1"/>
</dbReference>
<dbReference type="SMART" id="SM00930">
    <property type="entry name" value="NIL"/>
    <property type="match status" value="1"/>
</dbReference>
<dbReference type="Gene3D" id="3.40.50.300">
    <property type="entry name" value="P-loop containing nucleotide triphosphate hydrolases"/>
    <property type="match status" value="1"/>
</dbReference>
<dbReference type="PROSITE" id="PS00211">
    <property type="entry name" value="ABC_TRANSPORTER_1"/>
    <property type="match status" value="1"/>
</dbReference>
<dbReference type="GO" id="GO:0006865">
    <property type="term" value="P:amino acid transport"/>
    <property type="evidence" value="ECO:0007669"/>
    <property type="project" value="UniProtKB-KW"/>
</dbReference>
<dbReference type="InterPro" id="IPR027417">
    <property type="entry name" value="P-loop_NTPase"/>
</dbReference>
<keyword evidence="5" id="KW-1003">Cell membrane</keyword>
<evidence type="ECO:0000256" key="3">
    <source>
        <dbReference type="ARBA" id="ARBA00020019"/>
    </source>
</evidence>
<dbReference type="Gene3D" id="3.30.70.260">
    <property type="match status" value="1"/>
</dbReference>
<keyword evidence="8" id="KW-1278">Translocase</keyword>
<accession>A0A211Z0A0</accession>
<dbReference type="InterPro" id="IPR003439">
    <property type="entry name" value="ABC_transporter-like_ATP-bd"/>
</dbReference>
<evidence type="ECO:0000256" key="1">
    <source>
        <dbReference type="ARBA" id="ARBA00002579"/>
    </source>
</evidence>
<dbReference type="SUPFAM" id="SSF52540">
    <property type="entry name" value="P-loop containing nucleoside triphosphate hydrolases"/>
    <property type="match status" value="1"/>
</dbReference>
<dbReference type="PROSITE" id="PS50893">
    <property type="entry name" value="ABC_TRANSPORTER_2"/>
    <property type="match status" value="1"/>
</dbReference>
<dbReference type="FunFam" id="3.40.50.300:FF:000056">
    <property type="entry name" value="Cell division ATP-binding protein FtsE"/>
    <property type="match status" value="1"/>
</dbReference>
<feature type="domain" description="ABC transporter" evidence="11">
    <location>
        <begin position="2"/>
        <end position="242"/>
    </location>
</feature>
<dbReference type="SMART" id="SM00382">
    <property type="entry name" value="AAA"/>
    <property type="match status" value="1"/>
</dbReference>
<evidence type="ECO:0000259" key="11">
    <source>
        <dbReference type="PROSITE" id="PS50893"/>
    </source>
</evidence>
<dbReference type="InterPro" id="IPR017871">
    <property type="entry name" value="ABC_transporter-like_CS"/>
</dbReference>
<keyword evidence="7 12" id="KW-0067">ATP-binding</keyword>
<dbReference type="InterPro" id="IPR003593">
    <property type="entry name" value="AAA+_ATPase"/>
</dbReference>
<dbReference type="GO" id="GO:0016887">
    <property type="term" value="F:ATP hydrolysis activity"/>
    <property type="evidence" value="ECO:0007669"/>
    <property type="project" value="InterPro"/>
</dbReference>
<keyword evidence="10" id="KW-0472">Membrane</keyword>
<comment type="function">
    <text evidence="1">Part of the ABC transporter FtsEX involved in cellular division. Important for assembly or stability of the septal ring.</text>
</comment>
<evidence type="ECO:0000256" key="9">
    <source>
        <dbReference type="ARBA" id="ARBA00022970"/>
    </source>
</evidence>
<evidence type="ECO:0000256" key="4">
    <source>
        <dbReference type="ARBA" id="ARBA00022448"/>
    </source>
</evidence>
<dbReference type="RefSeq" id="WP_088157059.1">
    <property type="nucleotide sequence ID" value="NZ_NHON01000127.1"/>
</dbReference>
<dbReference type="GO" id="GO:0005524">
    <property type="term" value="F:ATP binding"/>
    <property type="evidence" value="ECO:0007669"/>
    <property type="project" value="UniProtKB-KW"/>
</dbReference>
<dbReference type="AlphaFoldDB" id="A0A211Z0A0"/>
<evidence type="ECO:0000313" key="12">
    <source>
        <dbReference type="EMBL" id="OWJ58685.1"/>
    </source>
</evidence>
<keyword evidence="9" id="KW-0029">Amino-acid transport</keyword>
<dbReference type="PANTHER" id="PTHR43166">
    <property type="entry name" value="AMINO ACID IMPORT ATP-BINDING PROTEIN"/>
    <property type="match status" value="1"/>
</dbReference>
<dbReference type="InterPro" id="IPR018449">
    <property type="entry name" value="NIL_domain"/>
</dbReference>
<name>A0A211Z0A0_9PROT</name>
<keyword evidence="13" id="KW-1185">Reference proteome</keyword>
<dbReference type="InterPro" id="IPR041701">
    <property type="entry name" value="MetN_ABC"/>
</dbReference>
<dbReference type="SUPFAM" id="SSF55021">
    <property type="entry name" value="ACT-like"/>
    <property type="match status" value="1"/>
</dbReference>
<dbReference type="Pfam" id="PF09383">
    <property type="entry name" value="NIL"/>
    <property type="match status" value="1"/>
</dbReference>
<dbReference type="CDD" id="cd03258">
    <property type="entry name" value="ABC_MetN_methionine_transporter"/>
    <property type="match status" value="1"/>
</dbReference>
<evidence type="ECO:0000313" key="13">
    <source>
        <dbReference type="Proteomes" id="UP000196655"/>
    </source>
</evidence>
<evidence type="ECO:0000256" key="10">
    <source>
        <dbReference type="ARBA" id="ARBA00023136"/>
    </source>
</evidence>
<gene>
    <name evidence="12" type="ORF">BWR60_32985</name>
</gene>
<sequence length="357" mass="37775">MIRLDSISKTFTRSGQAQVTALADVSLTIERGEIFGVIGPSGAGKSTLIRLINLLERPTTGTVTVDGTELTALPETALRAERRKIGMIFQHFALLSSRTVFDNVALPLELAGLDRRSIAARVDRLLELVGLTDKRDRYPAELSGGQKQRVGIARALASEPNVLLCDEATSALDPETTASILQLLAKINRELGLTIVLITHEMAVIKAICHRVAVLEQGRVIEEARVFDLFTRPQTPTSRAFVASVTGAELPEALAARLSNTPLSEAPLAGGETVLRLVFAGSQAGTTALGQLARRLGIDAALLHGRVDSVQGAPFGTLIVAIPGGPEAARPAIDFLSSLKLSVEVLGHVPATLRAAG</sequence>
<dbReference type="STRING" id="1122125.GCA_000423185_05577"/>
<comment type="similarity">
    <text evidence="2">Belongs to the ABC transporter superfamily.</text>
</comment>
<evidence type="ECO:0000256" key="7">
    <source>
        <dbReference type="ARBA" id="ARBA00022840"/>
    </source>
</evidence>
<evidence type="ECO:0000256" key="8">
    <source>
        <dbReference type="ARBA" id="ARBA00022967"/>
    </source>
</evidence>
<dbReference type="Pfam" id="PF00005">
    <property type="entry name" value="ABC_tran"/>
    <property type="match status" value="1"/>
</dbReference>
<keyword evidence="4" id="KW-0813">Transport</keyword>
<dbReference type="Proteomes" id="UP000196655">
    <property type="component" value="Unassembled WGS sequence"/>
</dbReference>
<reference evidence="13" key="1">
    <citation type="submission" date="2017-05" db="EMBL/GenBank/DDBJ databases">
        <authorList>
            <person name="Macchi M."/>
            <person name="Festa S."/>
            <person name="Coppotelli B.M."/>
            <person name="Morelli I.S."/>
        </authorList>
    </citation>
    <scope>NUCLEOTIDE SEQUENCE [LARGE SCALE GENOMIC DNA]</scope>
    <source>
        <strain evidence="13">I</strain>
    </source>
</reference>
<evidence type="ECO:0000256" key="6">
    <source>
        <dbReference type="ARBA" id="ARBA00022741"/>
    </source>
</evidence>
<keyword evidence="6" id="KW-0547">Nucleotide-binding</keyword>
<protein>
    <recommendedName>
        <fullName evidence="3">Cell division ATP-binding protein FtsE</fullName>
    </recommendedName>
</protein>
<proteinExistence type="inferred from homology"/>
<evidence type="ECO:0000256" key="5">
    <source>
        <dbReference type="ARBA" id="ARBA00022475"/>
    </source>
</evidence>
<dbReference type="EMBL" id="NHON01000127">
    <property type="protein sequence ID" value="OWJ58685.1"/>
    <property type="molecule type" value="Genomic_DNA"/>
</dbReference>
<dbReference type="InterPro" id="IPR050086">
    <property type="entry name" value="MetN_ABC_transporter-like"/>
</dbReference>